<feature type="domain" description="RRM" evidence="3">
    <location>
        <begin position="11"/>
        <end position="89"/>
    </location>
</feature>
<organism evidence="5">
    <name type="scientific">Selaginella moellendorffii</name>
    <name type="common">Spikemoss</name>
    <dbReference type="NCBI Taxonomy" id="88036"/>
    <lineage>
        <taxon>Eukaryota</taxon>
        <taxon>Viridiplantae</taxon>
        <taxon>Streptophyta</taxon>
        <taxon>Embryophyta</taxon>
        <taxon>Tracheophyta</taxon>
        <taxon>Lycopodiopsida</taxon>
        <taxon>Selaginellales</taxon>
        <taxon>Selaginellaceae</taxon>
        <taxon>Selaginella</taxon>
    </lineage>
</organism>
<evidence type="ECO:0000256" key="2">
    <source>
        <dbReference type="SAM" id="MobiDB-lite"/>
    </source>
</evidence>
<evidence type="ECO:0000256" key="1">
    <source>
        <dbReference type="PROSITE-ProRule" id="PRU00176"/>
    </source>
</evidence>
<dbReference type="CDD" id="cd00590">
    <property type="entry name" value="RRM_SF"/>
    <property type="match status" value="1"/>
</dbReference>
<accession>D8RMT9</accession>
<dbReference type="PANTHER" id="PTHR48034">
    <property type="entry name" value="TRANSFORMER-2 SEX-DETERMINING PROTEIN-RELATED"/>
    <property type="match status" value="1"/>
</dbReference>
<dbReference type="eggNOG" id="KOG4661">
    <property type="taxonomic scope" value="Eukaryota"/>
</dbReference>
<evidence type="ECO:0000313" key="4">
    <source>
        <dbReference type="EMBL" id="EFJ26589.1"/>
    </source>
</evidence>
<gene>
    <name evidence="4" type="ORF">SELMODRAFT_26372</name>
</gene>
<keyword evidence="1" id="KW-0694">RNA-binding</keyword>
<feature type="non-terminal residue" evidence="4">
    <location>
        <position position="1"/>
    </location>
</feature>
<dbReference type="PROSITE" id="PS50102">
    <property type="entry name" value="RRM"/>
    <property type="match status" value="1"/>
</dbReference>
<dbReference type="Gene3D" id="3.30.70.330">
    <property type="match status" value="1"/>
</dbReference>
<dbReference type="STRING" id="88036.D8RMT9"/>
<dbReference type="OMA" id="IECCLVT"/>
<dbReference type="InParanoid" id="D8RMT9"/>
<evidence type="ECO:0000259" key="3">
    <source>
        <dbReference type="PROSITE" id="PS50102"/>
    </source>
</evidence>
<dbReference type="InterPro" id="IPR035979">
    <property type="entry name" value="RBD_domain_sf"/>
</dbReference>
<sequence>RDRDVTANPGNNLYVTGLSTRVTESWLEEYFAKEGKVIECCLVTDPLTRESRGFGFVTMDTVEDADRCIKYLHRSNLDGRSITVEKAKRKRARTPTPGKYLGVRSAR</sequence>
<protein>
    <recommendedName>
        <fullName evidence="3">RRM domain-containing protein</fullName>
    </recommendedName>
</protein>
<dbReference type="Gramene" id="EFJ26589">
    <property type="protein sequence ID" value="EFJ26589"/>
    <property type="gene ID" value="SELMODRAFT_26372"/>
</dbReference>
<feature type="non-terminal residue" evidence="4">
    <location>
        <position position="107"/>
    </location>
</feature>
<reference evidence="4 5" key="1">
    <citation type="journal article" date="2011" name="Science">
        <title>The Selaginella genome identifies genetic changes associated with the evolution of vascular plants.</title>
        <authorList>
            <person name="Banks J.A."/>
            <person name="Nishiyama T."/>
            <person name="Hasebe M."/>
            <person name="Bowman J.L."/>
            <person name="Gribskov M."/>
            <person name="dePamphilis C."/>
            <person name="Albert V.A."/>
            <person name="Aono N."/>
            <person name="Aoyama T."/>
            <person name="Ambrose B.A."/>
            <person name="Ashton N.W."/>
            <person name="Axtell M.J."/>
            <person name="Barker E."/>
            <person name="Barker M.S."/>
            <person name="Bennetzen J.L."/>
            <person name="Bonawitz N.D."/>
            <person name="Chapple C."/>
            <person name="Cheng C."/>
            <person name="Correa L.G."/>
            <person name="Dacre M."/>
            <person name="DeBarry J."/>
            <person name="Dreyer I."/>
            <person name="Elias M."/>
            <person name="Engstrom E.M."/>
            <person name="Estelle M."/>
            <person name="Feng L."/>
            <person name="Finet C."/>
            <person name="Floyd S.K."/>
            <person name="Frommer W.B."/>
            <person name="Fujita T."/>
            <person name="Gramzow L."/>
            <person name="Gutensohn M."/>
            <person name="Harholt J."/>
            <person name="Hattori M."/>
            <person name="Heyl A."/>
            <person name="Hirai T."/>
            <person name="Hiwatashi Y."/>
            <person name="Ishikawa M."/>
            <person name="Iwata M."/>
            <person name="Karol K.G."/>
            <person name="Koehler B."/>
            <person name="Kolukisaoglu U."/>
            <person name="Kubo M."/>
            <person name="Kurata T."/>
            <person name="Lalonde S."/>
            <person name="Li K."/>
            <person name="Li Y."/>
            <person name="Litt A."/>
            <person name="Lyons E."/>
            <person name="Manning G."/>
            <person name="Maruyama T."/>
            <person name="Michael T.P."/>
            <person name="Mikami K."/>
            <person name="Miyazaki S."/>
            <person name="Morinaga S."/>
            <person name="Murata T."/>
            <person name="Mueller-Roeber B."/>
            <person name="Nelson D.R."/>
            <person name="Obara M."/>
            <person name="Oguri Y."/>
            <person name="Olmstead R.G."/>
            <person name="Onodera N."/>
            <person name="Petersen B.L."/>
            <person name="Pils B."/>
            <person name="Prigge M."/>
            <person name="Rensing S.A."/>
            <person name="Riano-Pachon D.M."/>
            <person name="Roberts A.W."/>
            <person name="Sato Y."/>
            <person name="Scheller H.V."/>
            <person name="Schulz B."/>
            <person name="Schulz C."/>
            <person name="Shakirov E.V."/>
            <person name="Shibagaki N."/>
            <person name="Shinohara N."/>
            <person name="Shippen D.E."/>
            <person name="Soerensen I."/>
            <person name="Sotooka R."/>
            <person name="Sugimoto N."/>
            <person name="Sugita M."/>
            <person name="Sumikawa N."/>
            <person name="Tanurdzic M."/>
            <person name="Theissen G."/>
            <person name="Ulvskov P."/>
            <person name="Wakazuki S."/>
            <person name="Weng J.K."/>
            <person name="Willats W.W."/>
            <person name="Wipf D."/>
            <person name="Wolf P.G."/>
            <person name="Yang L."/>
            <person name="Zimmer A.D."/>
            <person name="Zhu Q."/>
            <person name="Mitros T."/>
            <person name="Hellsten U."/>
            <person name="Loque D."/>
            <person name="Otillar R."/>
            <person name="Salamov A."/>
            <person name="Schmutz J."/>
            <person name="Shapiro H."/>
            <person name="Lindquist E."/>
            <person name="Lucas S."/>
            <person name="Rokhsar D."/>
            <person name="Grigoriev I.V."/>
        </authorList>
    </citation>
    <scope>NUCLEOTIDE SEQUENCE [LARGE SCALE GENOMIC DNA]</scope>
</reference>
<dbReference type="KEGG" id="smo:SELMODRAFT_26372"/>
<dbReference type="InterPro" id="IPR000504">
    <property type="entry name" value="RRM_dom"/>
</dbReference>
<proteinExistence type="predicted"/>
<evidence type="ECO:0000313" key="5">
    <source>
        <dbReference type="Proteomes" id="UP000001514"/>
    </source>
</evidence>
<dbReference type="OrthoDB" id="6159137at2759"/>
<dbReference type="SUPFAM" id="SSF54928">
    <property type="entry name" value="RNA-binding domain, RBD"/>
    <property type="match status" value="1"/>
</dbReference>
<feature type="region of interest" description="Disordered" evidence="2">
    <location>
        <begin position="86"/>
        <end position="107"/>
    </location>
</feature>
<dbReference type="InterPro" id="IPR012677">
    <property type="entry name" value="Nucleotide-bd_a/b_plait_sf"/>
</dbReference>
<dbReference type="Proteomes" id="UP000001514">
    <property type="component" value="Unassembled WGS sequence"/>
</dbReference>
<dbReference type="EMBL" id="GL377584">
    <property type="protein sequence ID" value="EFJ26589.1"/>
    <property type="molecule type" value="Genomic_DNA"/>
</dbReference>
<dbReference type="InterPro" id="IPR050441">
    <property type="entry name" value="RBM"/>
</dbReference>
<dbReference type="HOGENOM" id="CLU_012062_28_8_1"/>
<keyword evidence="5" id="KW-1185">Reference proteome</keyword>
<dbReference type="SMART" id="SM00360">
    <property type="entry name" value="RRM"/>
    <property type="match status" value="1"/>
</dbReference>
<name>D8RMT9_SELML</name>
<dbReference type="Pfam" id="PF00076">
    <property type="entry name" value="RRM_1"/>
    <property type="match status" value="1"/>
</dbReference>
<dbReference type="GO" id="GO:0003723">
    <property type="term" value="F:RNA binding"/>
    <property type="evidence" value="ECO:0007669"/>
    <property type="project" value="UniProtKB-UniRule"/>
</dbReference>
<dbReference type="AlphaFoldDB" id="D8RMT9"/>